<dbReference type="Proteomes" id="UP000001436">
    <property type="component" value="Plasmid pGMI1000MP"/>
</dbReference>
<organism evidence="2 3">
    <name type="scientific">Ralstonia nicotianae (strain ATCC BAA-1114 / GMI1000)</name>
    <name type="common">Ralstonia solanacearum</name>
    <dbReference type="NCBI Taxonomy" id="267608"/>
    <lineage>
        <taxon>Bacteria</taxon>
        <taxon>Pseudomonadati</taxon>
        <taxon>Pseudomonadota</taxon>
        <taxon>Betaproteobacteria</taxon>
        <taxon>Burkholderiales</taxon>
        <taxon>Burkholderiaceae</taxon>
        <taxon>Ralstonia</taxon>
        <taxon>Ralstonia solanacearum species complex</taxon>
    </lineage>
</organism>
<proteinExistence type="predicted"/>
<protein>
    <submittedName>
        <fullName evidence="2">Uncharacterized protein</fullName>
    </submittedName>
</protein>
<name>Q8XQL8_RALN1</name>
<feature type="region of interest" description="Disordered" evidence="1">
    <location>
        <begin position="199"/>
        <end position="228"/>
    </location>
</feature>
<evidence type="ECO:0000256" key="1">
    <source>
        <dbReference type="SAM" id="MobiDB-lite"/>
    </source>
</evidence>
<dbReference type="AlphaFoldDB" id="Q8XQL8"/>
<dbReference type="EnsemblBacteria" id="CAD18355">
    <property type="protein sequence ID" value="CAD18355"/>
    <property type="gene ID" value="RSp1204"/>
</dbReference>
<reference evidence="2 3" key="1">
    <citation type="journal article" date="2002" name="Nature">
        <title>Genome sequence of the plant pathogen Ralstonia solanacearum.</title>
        <authorList>
            <person name="Salanoubat M."/>
            <person name="Genin S."/>
            <person name="Artiguenave F."/>
            <person name="Gouzy J."/>
            <person name="Mangenot S."/>
            <person name="Arlat M."/>
            <person name="Billault A."/>
            <person name="Brottier P."/>
            <person name="Camus J.C."/>
            <person name="Cattolico L."/>
            <person name="Chandler M."/>
            <person name="Choisne N."/>
            <person name="Claudel-Renard C."/>
            <person name="Cunnac S."/>
            <person name="Demange N."/>
            <person name="Gaspin C."/>
            <person name="Lavie M."/>
            <person name="Moisan A."/>
            <person name="Robert C."/>
            <person name="Saurin W."/>
            <person name="Schiex T."/>
            <person name="Siguier P."/>
            <person name="Thebault P."/>
            <person name="Whalen M."/>
            <person name="Wincker P."/>
            <person name="Levy M."/>
            <person name="Weissenbach J."/>
            <person name="Boucher C.A."/>
        </authorList>
    </citation>
    <scope>NUCLEOTIDE SEQUENCE [LARGE SCALE GENOMIC DNA]</scope>
    <source>
        <strain evidence="3">ATCC BAA-1114 / GMI1000</strain>
    </source>
</reference>
<sequence length="228" mass="24071">MHRTRPPGSGAGSTTWRCCLHLQTTFRCIRKHNKGAILPGAPVFFKHCVGGYGFLYTQPSGGTASSQGGGMELSFVAPGTRTPRYALKLAGLPETVEPIDPAWIDDALTAALRVFEAHRVHFADAYFAYRARETSHETVGRSAAAGIGAMQPAGDLLDDTPLLADTFAIAQLAALVSLEATGLTDIIDVRLVVERLRDNAPAAPDPGPGDITLSPDLLSVARSPGGPR</sequence>
<accession>Q8XQL8</accession>
<dbReference type="eggNOG" id="ENOG50316G6">
    <property type="taxonomic scope" value="Bacteria"/>
</dbReference>
<geneLocation type="plasmid" evidence="3">
    <name>megaplasmid Rsp</name>
</geneLocation>
<keyword evidence="3" id="KW-1185">Reference proteome</keyword>
<dbReference type="HOGENOM" id="CLU_105865_0_0_4"/>
<dbReference type="KEGG" id="rso:RSp1204"/>
<evidence type="ECO:0000313" key="2">
    <source>
        <dbReference type="EMBL" id="CAD18355.2"/>
    </source>
</evidence>
<evidence type="ECO:0000313" key="3">
    <source>
        <dbReference type="Proteomes" id="UP000001436"/>
    </source>
</evidence>
<dbReference type="EMBL" id="AL646053">
    <property type="protein sequence ID" value="CAD18355.2"/>
    <property type="molecule type" value="Genomic_DNA"/>
</dbReference>
<gene>
    <name evidence="2" type="ordered locus">RSp1204</name>
</gene>